<dbReference type="Pfam" id="PF00201">
    <property type="entry name" value="UDPGT"/>
    <property type="match status" value="1"/>
</dbReference>
<dbReference type="GO" id="GO:0035251">
    <property type="term" value="F:UDP-glucosyltransferase activity"/>
    <property type="evidence" value="ECO:0007669"/>
    <property type="project" value="TreeGrafter"/>
</dbReference>
<evidence type="ECO:0000256" key="1">
    <source>
        <dbReference type="ARBA" id="ARBA00009995"/>
    </source>
</evidence>
<dbReference type="InterPro" id="IPR058980">
    <property type="entry name" value="Glyco_transf_N"/>
</dbReference>
<evidence type="ECO:0000313" key="6">
    <source>
        <dbReference type="EMBL" id="KAJ0985644.1"/>
    </source>
</evidence>
<evidence type="ECO:0000259" key="5">
    <source>
        <dbReference type="Pfam" id="PF26168"/>
    </source>
</evidence>
<dbReference type="Proteomes" id="UP001085076">
    <property type="component" value="Miscellaneous, Linkage group lg01"/>
</dbReference>
<sequence length="499" mass="55922">MPPVNMVARTSSNENAHFVLVPLMTQGHIIPMVDMARLLAERGAVVTLVTTPINASRIKITMDIVHLSGLPIRFPELRFPCDVVGLPLGCENLDLITDRSHFHSFFKATSLLREPLLVYLREQQRPPSYVFFDVCTPWAADIARELNIPRMVFHGYLAFSLLCLHNIRQHNLYKQVTSNNEAFNVPGLPQDHQVIQVTKAKAPGIFNSPGWEKFHDEIIEAEMNADGVILNSFHDLESPYVEAYEQALGAKAWAVGPFSLCLKDDDFISKAARGNKASIDEQQCLSWLDTMEIGSVIHASFGSITHMSPAQLIEIGTGLEESGHPFIWVIKKSEMSPEVEQWLKEGFEERVKSRGVVVKGWAPQLMILSHPAVGGFMTHCGWNSVLEAVSIGVQMLTWPHFADQFLNEKLVVDVLKIGITMGIETGMVLVKSDKVEMSVRCLMDQGDGRLERRWRVKELSRMARKAMEGGGSSYENTTLLIEHVLVMQNEKKVLQGNKL</sequence>
<evidence type="ECO:0000256" key="2">
    <source>
        <dbReference type="ARBA" id="ARBA00022679"/>
    </source>
</evidence>
<dbReference type="Gene3D" id="3.40.50.2000">
    <property type="entry name" value="Glycogen Phosphorylase B"/>
    <property type="match status" value="2"/>
</dbReference>
<organism evidence="6 7">
    <name type="scientific">Dioscorea zingiberensis</name>
    <dbReference type="NCBI Taxonomy" id="325984"/>
    <lineage>
        <taxon>Eukaryota</taxon>
        <taxon>Viridiplantae</taxon>
        <taxon>Streptophyta</taxon>
        <taxon>Embryophyta</taxon>
        <taxon>Tracheophyta</taxon>
        <taxon>Spermatophyta</taxon>
        <taxon>Magnoliopsida</taxon>
        <taxon>Liliopsida</taxon>
        <taxon>Dioscoreales</taxon>
        <taxon>Dioscoreaceae</taxon>
        <taxon>Dioscorea</taxon>
    </lineage>
</organism>
<dbReference type="PANTHER" id="PTHR48047:SF182">
    <property type="entry name" value="GLYCOSYLTRANSFERASE"/>
    <property type="match status" value="1"/>
</dbReference>
<feature type="domain" description="Glycosyltransferase N-terminal" evidence="5">
    <location>
        <begin position="18"/>
        <end position="258"/>
    </location>
</feature>
<dbReference type="Pfam" id="PF26168">
    <property type="entry name" value="Glyco_transf_N"/>
    <property type="match status" value="1"/>
</dbReference>
<dbReference type="EC" id="2.4.1.-" evidence="4"/>
<keyword evidence="7" id="KW-1185">Reference proteome</keyword>
<dbReference type="InterPro" id="IPR002213">
    <property type="entry name" value="UDP_glucos_trans"/>
</dbReference>
<reference evidence="6" key="1">
    <citation type="submission" date="2021-03" db="EMBL/GenBank/DDBJ databases">
        <authorList>
            <person name="Li Z."/>
            <person name="Yang C."/>
        </authorList>
    </citation>
    <scope>NUCLEOTIDE SEQUENCE</scope>
    <source>
        <strain evidence="6">Dzin_1.0</strain>
        <tissue evidence="6">Leaf</tissue>
    </source>
</reference>
<reference evidence="6" key="2">
    <citation type="journal article" date="2022" name="Hortic Res">
        <title>The genome of Dioscorea zingiberensis sheds light on the biosynthesis, origin and evolution of the medicinally important diosgenin saponins.</title>
        <authorList>
            <person name="Li Y."/>
            <person name="Tan C."/>
            <person name="Li Z."/>
            <person name="Guo J."/>
            <person name="Li S."/>
            <person name="Chen X."/>
            <person name="Wang C."/>
            <person name="Dai X."/>
            <person name="Yang H."/>
            <person name="Song W."/>
            <person name="Hou L."/>
            <person name="Xu J."/>
            <person name="Tong Z."/>
            <person name="Xu A."/>
            <person name="Yuan X."/>
            <person name="Wang W."/>
            <person name="Yang Q."/>
            <person name="Chen L."/>
            <person name="Sun Z."/>
            <person name="Wang K."/>
            <person name="Pan B."/>
            <person name="Chen J."/>
            <person name="Bao Y."/>
            <person name="Liu F."/>
            <person name="Qi X."/>
            <person name="Gang D.R."/>
            <person name="Wen J."/>
            <person name="Li J."/>
        </authorList>
    </citation>
    <scope>NUCLEOTIDE SEQUENCE</scope>
    <source>
        <strain evidence="6">Dzin_1.0</strain>
    </source>
</reference>
<dbReference type="InterPro" id="IPR035595">
    <property type="entry name" value="UDP_glycos_trans_CS"/>
</dbReference>
<comment type="caution">
    <text evidence="6">The sequence shown here is derived from an EMBL/GenBank/DDBJ whole genome shotgun (WGS) entry which is preliminary data.</text>
</comment>
<evidence type="ECO:0000313" key="7">
    <source>
        <dbReference type="Proteomes" id="UP001085076"/>
    </source>
</evidence>
<evidence type="ECO:0000256" key="4">
    <source>
        <dbReference type="RuleBase" id="RU362057"/>
    </source>
</evidence>
<evidence type="ECO:0000256" key="3">
    <source>
        <dbReference type="RuleBase" id="RU003718"/>
    </source>
</evidence>
<dbReference type="AlphaFoldDB" id="A0A9D5D6Y7"/>
<dbReference type="PANTHER" id="PTHR48047">
    <property type="entry name" value="GLYCOSYLTRANSFERASE"/>
    <property type="match status" value="1"/>
</dbReference>
<dbReference type="CDD" id="cd03784">
    <property type="entry name" value="GT1_Gtf-like"/>
    <property type="match status" value="1"/>
</dbReference>
<accession>A0A9D5D6Y7</accession>
<dbReference type="SUPFAM" id="SSF53756">
    <property type="entry name" value="UDP-Glycosyltransferase/glycogen phosphorylase"/>
    <property type="match status" value="1"/>
</dbReference>
<protein>
    <recommendedName>
        <fullName evidence="4">Glycosyltransferase</fullName>
        <ecNumber evidence="4">2.4.1.-</ecNumber>
    </recommendedName>
</protein>
<dbReference type="EMBL" id="JAGGNH010000001">
    <property type="protein sequence ID" value="KAJ0985644.1"/>
    <property type="molecule type" value="Genomic_DNA"/>
</dbReference>
<dbReference type="FunFam" id="3.40.50.2000:FF:000047">
    <property type="entry name" value="Glycosyltransferase"/>
    <property type="match status" value="1"/>
</dbReference>
<gene>
    <name evidence="6" type="ORF">J5N97_004000</name>
</gene>
<dbReference type="PROSITE" id="PS00375">
    <property type="entry name" value="UDPGT"/>
    <property type="match status" value="1"/>
</dbReference>
<name>A0A9D5D6Y7_9LILI</name>
<keyword evidence="2 3" id="KW-0808">Transferase</keyword>
<dbReference type="OrthoDB" id="5835829at2759"/>
<comment type="similarity">
    <text evidence="1 3">Belongs to the UDP-glycosyltransferase family.</text>
</comment>
<keyword evidence="3" id="KW-0328">Glycosyltransferase</keyword>
<proteinExistence type="inferred from homology"/>